<keyword evidence="2" id="KW-0963">Cytoplasm</keyword>
<dbReference type="InterPro" id="IPR036872">
    <property type="entry name" value="CH_dom_sf"/>
</dbReference>
<sequence length="116" mass="13286">MFETEDLVLRKNVKNVVLCLLELGRRAWRFGIAAPTLVHLEEEIEEEVRRELALPPHNPKRPAPPRRQPCHFGNLDQMSLVSHCTCPVQFSMVKVSEGKYRVGDSNTLIFIRGPPE</sequence>
<dbReference type="InterPro" id="IPR036534">
    <property type="entry name" value="GAR_dom_sf"/>
</dbReference>
<dbReference type="Gene3D" id="3.30.920.20">
    <property type="entry name" value="Gas2-like domain"/>
    <property type="match status" value="1"/>
</dbReference>
<dbReference type="PANTHER" id="PTHR46756">
    <property type="entry name" value="TRANSGELIN"/>
    <property type="match status" value="1"/>
</dbReference>
<proteinExistence type="predicted"/>
<protein>
    <submittedName>
        <fullName evidence="5">GAS2-like protein 2</fullName>
    </submittedName>
</protein>
<dbReference type="EMBL" id="JASSZA010000005">
    <property type="protein sequence ID" value="KAK2111403.1"/>
    <property type="molecule type" value="Genomic_DNA"/>
</dbReference>
<gene>
    <name evidence="5" type="primary">GAS2L2_2</name>
    <name evidence="5" type="ORF">P7K49_011149</name>
</gene>
<evidence type="ECO:0000256" key="3">
    <source>
        <dbReference type="ARBA" id="ARBA00023212"/>
    </source>
</evidence>
<evidence type="ECO:0000313" key="6">
    <source>
        <dbReference type="Proteomes" id="UP001266305"/>
    </source>
</evidence>
<evidence type="ECO:0000313" key="5">
    <source>
        <dbReference type="EMBL" id="KAK2111403.1"/>
    </source>
</evidence>
<dbReference type="Gene3D" id="1.10.418.10">
    <property type="entry name" value="Calponin-like domain"/>
    <property type="match status" value="1"/>
</dbReference>
<comment type="caution">
    <text evidence="5">The sequence shown here is derived from an EMBL/GenBank/DDBJ whole genome shotgun (WGS) entry which is preliminary data.</text>
</comment>
<comment type="subcellular location">
    <subcellularLocation>
        <location evidence="1">Cytoplasm</location>
        <location evidence="1">Cytoskeleton</location>
    </subcellularLocation>
</comment>
<evidence type="ECO:0000259" key="4">
    <source>
        <dbReference type="PROSITE" id="PS51460"/>
    </source>
</evidence>
<dbReference type="InterPro" id="IPR003108">
    <property type="entry name" value="GAR_dom"/>
</dbReference>
<feature type="domain" description="GAR" evidence="4">
    <location>
        <begin position="56"/>
        <end position="116"/>
    </location>
</feature>
<organism evidence="5 6">
    <name type="scientific">Saguinus oedipus</name>
    <name type="common">Cotton-top tamarin</name>
    <name type="synonym">Oedipomidas oedipus</name>
    <dbReference type="NCBI Taxonomy" id="9490"/>
    <lineage>
        <taxon>Eukaryota</taxon>
        <taxon>Metazoa</taxon>
        <taxon>Chordata</taxon>
        <taxon>Craniata</taxon>
        <taxon>Vertebrata</taxon>
        <taxon>Euteleostomi</taxon>
        <taxon>Mammalia</taxon>
        <taxon>Eutheria</taxon>
        <taxon>Euarchontoglires</taxon>
        <taxon>Primates</taxon>
        <taxon>Haplorrhini</taxon>
        <taxon>Platyrrhini</taxon>
        <taxon>Cebidae</taxon>
        <taxon>Callitrichinae</taxon>
        <taxon>Saguinus</taxon>
    </lineage>
</organism>
<dbReference type="Pfam" id="PF02187">
    <property type="entry name" value="GAS2"/>
    <property type="match status" value="1"/>
</dbReference>
<name>A0ABQ9VPV7_SAGOE</name>
<dbReference type="PANTHER" id="PTHR46756:SF14">
    <property type="entry name" value="GAS2-LIKE PROTEIN 2"/>
    <property type="match status" value="1"/>
</dbReference>
<dbReference type="PROSITE" id="PS51460">
    <property type="entry name" value="GAR"/>
    <property type="match status" value="1"/>
</dbReference>
<keyword evidence="3" id="KW-0206">Cytoskeleton</keyword>
<dbReference type="SUPFAM" id="SSF143575">
    <property type="entry name" value="GAS2 domain-like"/>
    <property type="match status" value="1"/>
</dbReference>
<dbReference type="SUPFAM" id="SSF47576">
    <property type="entry name" value="Calponin-homology domain, CH-domain"/>
    <property type="match status" value="1"/>
</dbReference>
<reference evidence="5 6" key="1">
    <citation type="submission" date="2023-05" db="EMBL/GenBank/DDBJ databases">
        <title>B98-5 Cell Line De Novo Hybrid Assembly: An Optical Mapping Approach.</title>
        <authorList>
            <person name="Kananen K."/>
            <person name="Auerbach J.A."/>
            <person name="Kautto E."/>
            <person name="Blachly J.S."/>
        </authorList>
    </citation>
    <scope>NUCLEOTIDE SEQUENCE [LARGE SCALE GENOMIC DNA]</scope>
    <source>
        <strain evidence="5">B95-8</strain>
        <tissue evidence="5">Cell line</tissue>
    </source>
</reference>
<accession>A0ABQ9VPV7</accession>
<dbReference type="Proteomes" id="UP001266305">
    <property type="component" value="Unassembled WGS sequence"/>
</dbReference>
<evidence type="ECO:0000256" key="2">
    <source>
        <dbReference type="ARBA" id="ARBA00022490"/>
    </source>
</evidence>
<evidence type="ECO:0000256" key="1">
    <source>
        <dbReference type="ARBA" id="ARBA00004245"/>
    </source>
</evidence>
<keyword evidence="6" id="KW-1185">Reference proteome</keyword>